<dbReference type="VEuPathDB" id="ToxoDB:cyc_06088"/>
<organism evidence="3 4">
    <name type="scientific">Cyclospora cayetanensis</name>
    <dbReference type="NCBI Taxonomy" id="88456"/>
    <lineage>
        <taxon>Eukaryota</taxon>
        <taxon>Sar</taxon>
        <taxon>Alveolata</taxon>
        <taxon>Apicomplexa</taxon>
        <taxon>Conoidasida</taxon>
        <taxon>Coccidia</taxon>
        <taxon>Eucoccidiorida</taxon>
        <taxon>Eimeriorina</taxon>
        <taxon>Eimeriidae</taxon>
        <taxon>Cyclospora</taxon>
    </lineage>
</organism>
<dbReference type="VEuPathDB" id="ToxoDB:LOC34622329"/>
<dbReference type="PANTHER" id="PTHR10953">
    <property type="entry name" value="UBIQUITIN-ACTIVATING ENZYME E1"/>
    <property type="match status" value="1"/>
</dbReference>
<feature type="region of interest" description="Disordered" evidence="1">
    <location>
        <begin position="1"/>
        <end position="22"/>
    </location>
</feature>
<reference evidence="3 4" key="1">
    <citation type="journal article" date="2016" name="BMC Genomics">
        <title>Comparative genomics reveals Cyclospora cayetanensis possesses coccidia-like metabolism and invasion components but unique surface antigens.</title>
        <authorList>
            <person name="Liu S."/>
            <person name="Wang L."/>
            <person name="Zheng H."/>
            <person name="Xu Z."/>
            <person name="Roellig D.M."/>
            <person name="Li N."/>
            <person name="Frace M.A."/>
            <person name="Tang K."/>
            <person name="Arrowood M.J."/>
            <person name="Moss D.M."/>
            <person name="Zhang L."/>
            <person name="Feng Y."/>
            <person name="Xiao L."/>
        </authorList>
    </citation>
    <scope>NUCLEOTIDE SEQUENCE [LARGE SCALE GENOMIC DNA]</scope>
    <source>
        <strain evidence="3 4">CHN_HEN01</strain>
    </source>
</reference>
<protein>
    <recommendedName>
        <fullName evidence="2">THIF-type NAD/FAD binding fold domain-containing protein</fullName>
    </recommendedName>
</protein>
<dbReference type="Gene3D" id="3.40.50.720">
    <property type="entry name" value="NAD(P)-binding Rossmann-like Domain"/>
    <property type="match status" value="1"/>
</dbReference>
<dbReference type="EMBL" id="JROU02000982">
    <property type="protein sequence ID" value="OEH77794.1"/>
    <property type="molecule type" value="Genomic_DNA"/>
</dbReference>
<dbReference type="InterPro" id="IPR045886">
    <property type="entry name" value="ThiF/MoeB/HesA"/>
</dbReference>
<evidence type="ECO:0000313" key="4">
    <source>
        <dbReference type="Proteomes" id="UP000095192"/>
    </source>
</evidence>
<feature type="domain" description="THIF-type NAD/FAD binding fold" evidence="2">
    <location>
        <begin position="32"/>
        <end position="357"/>
    </location>
</feature>
<dbReference type="GO" id="GO:0019948">
    <property type="term" value="F:SUMO activating enzyme activity"/>
    <property type="evidence" value="ECO:0007669"/>
    <property type="project" value="TreeGrafter"/>
</dbReference>
<sequence length="377" mass="39744">MNGQHEATQDAGASGCSHGSKGPLEEAQKVLDRQIRLWGLEAQRKLLAARVLILGLSAINAEASKDLALAGVSQTLCDDRPWGPEDIRTNYLPALAASLDTNCSTAEASKKGLASIASFVSFASVTLEALGLGENANPATLEGVLKQFTCICVAAEMFPLHTLVGHTCKLQIASVPLRALTVARDMGQLAAACRKLGVVRGEILSAKSYLPPNSTPAPKEGGDSTRVSHPPLLDALSAKLVCRALQFRTKDSFPFALLRWELEIQQPRRSLVSSDTKESAAAAAATEMEAATAAILAAERVKVTPEIRRALRDLATGYNVQLNATAAVVGGLVAQEVRKFVAREQKAVPNVVVFDGHSSCAAVASVPDSSIQNSEMA</sequence>
<proteinExistence type="predicted"/>
<dbReference type="Pfam" id="PF00899">
    <property type="entry name" value="ThiF"/>
    <property type="match status" value="1"/>
</dbReference>
<dbReference type="SUPFAM" id="SSF69572">
    <property type="entry name" value="Activating enzymes of the ubiquitin-like proteins"/>
    <property type="match status" value="1"/>
</dbReference>
<evidence type="ECO:0000256" key="1">
    <source>
        <dbReference type="SAM" id="MobiDB-lite"/>
    </source>
</evidence>
<dbReference type="AlphaFoldDB" id="A0A1D3D2X2"/>
<dbReference type="InterPro" id="IPR035985">
    <property type="entry name" value="Ubiquitin-activating_enz"/>
</dbReference>
<evidence type="ECO:0000259" key="2">
    <source>
        <dbReference type="Pfam" id="PF00899"/>
    </source>
</evidence>
<dbReference type="GO" id="GO:0016925">
    <property type="term" value="P:protein sumoylation"/>
    <property type="evidence" value="ECO:0007669"/>
    <property type="project" value="TreeGrafter"/>
</dbReference>
<comment type="caution">
    <text evidence="3">The sequence shown here is derived from an EMBL/GenBank/DDBJ whole genome shotgun (WGS) entry which is preliminary data.</text>
</comment>
<dbReference type="InParanoid" id="A0A1D3D2X2"/>
<gene>
    <name evidence="3" type="ORF">cyc_06088</name>
</gene>
<dbReference type="FunCoup" id="A0A1D3D2X2">
    <property type="interactions" value="457"/>
</dbReference>
<dbReference type="InterPro" id="IPR000594">
    <property type="entry name" value="ThiF_NAD_FAD-bd"/>
</dbReference>
<evidence type="ECO:0000313" key="3">
    <source>
        <dbReference type="EMBL" id="OEH77794.1"/>
    </source>
</evidence>
<dbReference type="PANTHER" id="PTHR10953:SF162">
    <property type="entry name" value="SUMO-ACTIVATING ENZYME SUBUNIT 1"/>
    <property type="match status" value="1"/>
</dbReference>
<dbReference type="Proteomes" id="UP000095192">
    <property type="component" value="Unassembled WGS sequence"/>
</dbReference>
<accession>A0A1D3D2X2</accession>
<name>A0A1D3D2X2_9EIME</name>
<dbReference type="GO" id="GO:0031510">
    <property type="term" value="C:SUMO activating enzyme complex"/>
    <property type="evidence" value="ECO:0007669"/>
    <property type="project" value="TreeGrafter"/>
</dbReference>
<keyword evidence="4" id="KW-1185">Reference proteome</keyword>
<dbReference type="GO" id="GO:0005737">
    <property type="term" value="C:cytoplasm"/>
    <property type="evidence" value="ECO:0007669"/>
    <property type="project" value="TreeGrafter"/>
</dbReference>